<dbReference type="Pfam" id="PF13828">
    <property type="entry name" value="DUF4190"/>
    <property type="match status" value="1"/>
</dbReference>
<keyword evidence="2" id="KW-0812">Transmembrane</keyword>
<keyword evidence="2" id="KW-1133">Transmembrane helix</keyword>
<dbReference type="EMBL" id="FNHE01000009">
    <property type="protein sequence ID" value="SDM82225.1"/>
    <property type="molecule type" value="Genomic_DNA"/>
</dbReference>
<keyword evidence="5" id="KW-1185">Reference proteome</keyword>
<dbReference type="RefSeq" id="WP_091220879.1">
    <property type="nucleotide sequence ID" value="NZ_FNHE01000009.1"/>
</dbReference>
<evidence type="ECO:0000256" key="2">
    <source>
        <dbReference type="SAM" id="Phobius"/>
    </source>
</evidence>
<feature type="transmembrane region" description="Helical" evidence="2">
    <location>
        <begin position="76"/>
        <end position="103"/>
    </location>
</feature>
<evidence type="ECO:0000259" key="3">
    <source>
        <dbReference type="Pfam" id="PF13828"/>
    </source>
</evidence>
<accession>A0A1G9WDX8</accession>
<feature type="transmembrane region" description="Helical" evidence="2">
    <location>
        <begin position="115"/>
        <end position="142"/>
    </location>
</feature>
<organism evidence="4 5">
    <name type="scientific">Geodermatophilus siccatus</name>
    <dbReference type="NCBI Taxonomy" id="1137991"/>
    <lineage>
        <taxon>Bacteria</taxon>
        <taxon>Bacillati</taxon>
        <taxon>Actinomycetota</taxon>
        <taxon>Actinomycetes</taxon>
        <taxon>Geodermatophilales</taxon>
        <taxon>Geodermatophilaceae</taxon>
        <taxon>Geodermatophilus</taxon>
    </lineage>
</organism>
<evidence type="ECO:0000313" key="4">
    <source>
        <dbReference type="EMBL" id="SDM82225.1"/>
    </source>
</evidence>
<feature type="region of interest" description="Disordered" evidence="1">
    <location>
        <begin position="1"/>
        <end position="55"/>
    </location>
</feature>
<proteinExistence type="predicted"/>
<dbReference type="InterPro" id="IPR025241">
    <property type="entry name" value="DUF4190"/>
</dbReference>
<protein>
    <recommendedName>
        <fullName evidence="3">DUF4190 domain-containing protein</fullName>
    </recommendedName>
</protein>
<keyword evidence="2" id="KW-0472">Membrane</keyword>
<dbReference type="Proteomes" id="UP000198680">
    <property type="component" value="Unassembled WGS sequence"/>
</dbReference>
<evidence type="ECO:0000256" key="1">
    <source>
        <dbReference type="SAM" id="MobiDB-lite"/>
    </source>
</evidence>
<feature type="domain" description="DUF4190" evidence="3">
    <location>
        <begin position="77"/>
        <end position="135"/>
    </location>
</feature>
<evidence type="ECO:0000313" key="5">
    <source>
        <dbReference type="Proteomes" id="UP000198680"/>
    </source>
</evidence>
<feature type="compositionally biased region" description="Pro residues" evidence="1">
    <location>
        <begin position="41"/>
        <end position="55"/>
    </location>
</feature>
<dbReference type="OrthoDB" id="4374883at2"/>
<dbReference type="STRING" id="1137991.SAMN05660642_03340"/>
<name>A0A1G9WDX8_9ACTN</name>
<reference evidence="5" key="1">
    <citation type="submission" date="2016-10" db="EMBL/GenBank/DDBJ databases">
        <authorList>
            <person name="Varghese N."/>
            <person name="Submissions S."/>
        </authorList>
    </citation>
    <scope>NUCLEOTIDE SEQUENCE [LARGE SCALE GENOMIC DNA]</scope>
    <source>
        <strain evidence="5">DSM 45419</strain>
    </source>
</reference>
<dbReference type="AlphaFoldDB" id="A0A1G9WDX8"/>
<sequence length="144" mass="14639">MTHPGPHPQGGDDPQGPSGPVPPAGWGQAPYGGGYPGYQASPPPGSGWPAPPGRPGPYGPPYGGYPYAPLRTTNGFAIASMVLGILWLYWFGSILALVFGYVAQSQIRERGEAGGGMATAGIVLGWIGVGFLALFIAFGLAASV</sequence>
<gene>
    <name evidence="4" type="ORF">SAMN05660642_03340</name>
</gene>
<feature type="compositionally biased region" description="Low complexity" evidence="1">
    <location>
        <begin position="1"/>
        <end position="16"/>
    </location>
</feature>